<proteinExistence type="predicted"/>
<dbReference type="SUPFAM" id="SSF55729">
    <property type="entry name" value="Acyl-CoA N-acyltransferases (Nat)"/>
    <property type="match status" value="1"/>
</dbReference>
<dbReference type="InterPro" id="IPR027455">
    <property type="entry name" value="Sper_AcTfrase_N"/>
</dbReference>
<reference evidence="2 3" key="1">
    <citation type="submission" date="2018-05" db="EMBL/GenBank/DDBJ databases">
        <title>The Hungate 1000. A catalogue of reference genomes from the rumen microbiome.</title>
        <authorList>
            <person name="Kelly W."/>
        </authorList>
    </citation>
    <scope>NUCLEOTIDE SEQUENCE [LARGE SCALE GENOMIC DNA]</scope>
    <source>
        <strain evidence="2 3">NLAE-zl-C242</strain>
    </source>
</reference>
<dbReference type="Gene3D" id="3.40.630.30">
    <property type="match status" value="1"/>
</dbReference>
<dbReference type="EMBL" id="QGDL01000008">
    <property type="protein sequence ID" value="PWJ28518.1"/>
    <property type="molecule type" value="Genomic_DNA"/>
</dbReference>
<feature type="domain" description="N-acetyltransferase" evidence="1">
    <location>
        <begin position="6"/>
        <end position="150"/>
    </location>
</feature>
<evidence type="ECO:0000259" key="1">
    <source>
        <dbReference type="PROSITE" id="PS51186"/>
    </source>
</evidence>
<dbReference type="Gene3D" id="1.10.287.900">
    <property type="entry name" value="The crystal structure of the spermine/spermidine acetyltransferase from enterococcus faecali"/>
    <property type="match status" value="1"/>
</dbReference>
<gene>
    <name evidence="2" type="ORF">A8806_10833</name>
</gene>
<protein>
    <submittedName>
        <fullName evidence="2">Diamine N-acetyltransferase</fullName>
    </submittedName>
</protein>
<dbReference type="AlphaFoldDB" id="A0A2Y9BIX1"/>
<sequence length="150" mass="17413">MNLHFEPVLPANRREVERLQTLPEQAGFIESVRDCLTEADEYPEWKPVGIYDDELLVGFAMYGYFADLQPEGEVWLDRLLIDRKYQKKGYGKAAVLALLERLRREYGKDQIYLSVYDNNTAAIAMYQQLGFHFNGKCDAKGEKIMVHTEN</sequence>
<keyword evidence="3" id="KW-1185">Reference proteome</keyword>
<dbReference type="InterPro" id="IPR050276">
    <property type="entry name" value="MshD_Acetyltransferase"/>
</dbReference>
<dbReference type="InterPro" id="IPR016181">
    <property type="entry name" value="Acyl_CoA_acyltransferase"/>
</dbReference>
<dbReference type="Proteomes" id="UP000245845">
    <property type="component" value="Unassembled WGS sequence"/>
</dbReference>
<dbReference type="Pfam" id="PF00583">
    <property type="entry name" value="Acetyltransf_1"/>
    <property type="match status" value="1"/>
</dbReference>
<keyword evidence="2" id="KW-0808">Transferase</keyword>
<dbReference type="PROSITE" id="PS51186">
    <property type="entry name" value="GNAT"/>
    <property type="match status" value="1"/>
</dbReference>
<dbReference type="CDD" id="cd04301">
    <property type="entry name" value="NAT_SF"/>
    <property type="match status" value="1"/>
</dbReference>
<organism evidence="2 3">
    <name type="scientific">Faecalicatena orotica</name>
    <dbReference type="NCBI Taxonomy" id="1544"/>
    <lineage>
        <taxon>Bacteria</taxon>
        <taxon>Bacillati</taxon>
        <taxon>Bacillota</taxon>
        <taxon>Clostridia</taxon>
        <taxon>Lachnospirales</taxon>
        <taxon>Lachnospiraceae</taxon>
        <taxon>Faecalicatena</taxon>
    </lineage>
</organism>
<dbReference type="OrthoDB" id="9127144at2"/>
<evidence type="ECO:0000313" key="3">
    <source>
        <dbReference type="Proteomes" id="UP000245845"/>
    </source>
</evidence>
<comment type="caution">
    <text evidence="2">The sequence shown here is derived from an EMBL/GenBank/DDBJ whole genome shotgun (WGS) entry which is preliminary data.</text>
</comment>
<evidence type="ECO:0000313" key="2">
    <source>
        <dbReference type="EMBL" id="PWJ28518.1"/>
    </source>
</evidence>
<dbReference type="GO" id="GO:0016747">
    <property type="term" value="F:acyltransferase activity, transferring groups other than amino-acyl groups"/>
    <property type="evidence" value="ECO:0007669"/>
    <property type="project" value="InterPro"/>
</dbReference>
<name>A0A2Y9BIX1_9FIRM</name>
<accession>A0A2Y9BIX1</accession>
<dbReference type="PANTHER" id="PTHR43617">
    <property type="entry name" value="L-AMINO ACID N-ACETYLTRANSFERASE"/>
    <property type="match status" value="1"/>
</dbReference>
<dbReference type="RefSeq" id="WP_109731706.1">
    <property type="nucleotide sequence ID" value="NZ_BAAACK010000003.1"/>
</dbReference>
<dbReference type="InterPro" id="IPR000182">
    <property type="entry name" value="GNAT_dom"/>
</dbReference>